<feature type="transmembrane region" description="Helical" evidence="6">
    <location>
        <begin position="185"/>
        <end position="203"/>
    </location>
</feature>
<reference evidence="7" key="1">
    <citation type="journal article" date="2023" name="Mol. Biol. Evol.">
        <title>Third-Generation Sequencing Reveals the Adaptive Role of the Epigenome in Three Deep-Sea Polychaetes.</title>
        <authorList>
            <person name="Perez M."/>
            <person name="Aroh O."/>
            <person name="Sun Y."/>
            <person name="Lan Y."/>
            <person name="Juniper S.K."/>
            <person name="Young C.R."/>
            <person name="Angers B."/>
            <person name="Qian P.Y."/>
        </authorList>
    </citation>
    <scope>NUCLEOTIDE SEQUENCE</scope>
    <source>
        <strain evidence="7">R07B-5</strain>
    </source>
</reference>
<feature type="compositionally biased region" description="Basic and acidic residues" evidence="5">
    <location>
        <begin position="439"/>
        <end position="451"/>
    </location>
</feature>
<protein>
    <recommendedName>
        <fullName evidence="9">Sulfite exporter TauE/SafE</fullName>
    </recommendedName>
</protein>
<gene>
    <name evidence="7" type="ORF">NP493_1091g01034</name>
</gene>
<evidence type="ECO:0000256" key="4">
    <source>
        <dbReference type="ARBA" id="ARBA00023136"/>
    </source>
</evidence>
<dbReference type="Proteomes" id="UP001209878">
    <property type="component" value="Unassembled WGS sequence"/>
</dbReference>
<feature type="transmembrane region" description="Helical" evidence="6">
    <location>
        <begin position="348"/>
        <end position="369"/>
    </location>
</feature>
<evidence type="ECO:0000256" key="1">
    <source>
        <dbReference type="ARBA" id="ARBA00004141"/>
    </source>
</evidence>
<evidence type="ECO:0008006" key="9">
    <source>
        <dbReference type="Google" id="ProtNLM"/>
    </source>
</evidence>
<feature type="transmembrane region" description="Helical" evidence="6">
    <location>
        <begin position="87"/>
        <end position="120"/>
    </location>
</feature>
<feature type="transmembrane region" description="Helical" evidence="6">
    <location>
        <begin position="290"/>
        <end position="311"/>
    </location>
</feature>
<keyword evidence="3 6" id="KW-1133">Transmembrane helix</keyword>
<name>A0AAD9NIF0_RIDPI</name>
<keyword evidence="2 6" id="KW-0812">Transmembrane</keyword>
<evidence type="ECO:0000256" key="5">
    <source>
        <dbReference type="SAM" id="MobiDB-lite"/>
    </source>
</evidence>
<organism evidence="7 8">
    <name type="scientific">Ridgeia piscesae</name>
    <name type="common">Tubeworm</name>
    <dbReference type="NCBI Taxonomy" id="27915"/>
    <lineage>
        <taxon>Eukaryota</taxon>
        <taxon>Metazoa</taxon>
        <taxon>Spiralia</taxon>
        <taxon>Lophotrochozoa</taxon>
        <taxon>Annelida</taxon>
        <taxon>Polychaeta</taxon>
        <taxon>Sedentaria</taxon>
        <taxon>Canalipalpata</taxon>
        <taxon>Sabellida</taxon>
        <taxon>Siboglinidae</taxon>
        <taxon>Ridgeia</taxon>
    </lineage>
</organism>
<evidence type="ECO:0000313" key="7">
    <source>
        <dbReference type="EMBL" id="KAK2171220.1"/>
    </source>
</evidence>
<evidence type="ECO:0000313" key="8">
    <source>
        <dbReference type="Proteomes" id="UP001209878"/>
    </source>
</evidence>
<evidence type="ECO:0000256" key="6">
    <source>
        <dbReference type="SAM" id="Phobius"/>
    </source>
</evidence>
<comment type="subcellular location">
    <subcellularLocation>
        <location evidence="1">Membrane</location>
        <topology evidence="1">Multi-pass membrane protein</topology>
    </subcellularLocation>
</comment>
<keyword evidence="8" id="KW-1185">Reference proteome</keyword>
<evidence type="ECO:0000256" key="3">
    <source>
        <dbReference type="ARBA" id="ARBA00022989"/>
    </source>
</evidence>
<feature type="region of interest" description="Disordered" evidence="5">
    <location>
        <begin position="422"/>
        <end position="451"/>
    </location>
</feature>
<evidence type="ECO:0000256" key="2">
    <source>
        <dbReference type="ARBA" id="ARBA00022692"/>
    </source>
</evidence>
<feature type="transmembrane region" description="Helical" evidence="6">
    <location>
        <begin position="154"/>
        <end position="173"/>
    </location>
</feature>
<comment type="caution">
    <text evidence="7">The sequence shown here is derived from an EMBL/GenBank/DDBJ whole genome shotgun (WGS) entry which is preliminary data.</text>
</comment>
<dbReference type="EMBL" id="JAODUO010001090">
    <property type="protein sequence ID" value="KAK2171220.1"/>
    <property type="molecule type" value="Genomic_DNA"/>
</dbReference>
<dbReference type="PANTHER" id="PTHR31154">
    <property type="entry name" value="MEMBRANE TRANSPORTER PROTEIN"/>
    <property type="match status" value="1"/>
</dbReference>
<dbReference type="AlphaFoldDB" id="A0AAD9NIF0"/>
<feature type="transmembrane region" description="Helical" evidence="6">
    <location>
        <begin position="259"/>
        <end position="278"/>
    </location>
</feature>
<feature type="transmembrane region" description="Helical" evidence="6">
    <location>
        <begin position="375"/>
        <end position="395"/>
    </location>
</feature>
<sequence length="451" mass="49361">MAIAKDDHSCSVKGWLKKYFLEGQQLQKGQSEKLEEALQNAQWHKRFLARNRRLIAMLLPCSIAQFLYWSTFISYGRWELYPERYEMSITMVIASIISGMTSQGGGAIAFPVMTLALGILPSVARDFGLLIQACGMTAAGATIAMMRIQLEMRSLIFCTLGGVIGAVAGFHLVDPYLQPPQKKMIFVSIYFSFAFALFLLNRYRGRKTFQSIQNINLSKLGVLVLTGMCGGVLTSFAGCGLDICCYSVLTLLFRVSEKVATPTAVTLMGINSVFSSYWRTFVMQETSTDAMLYVVVCIPIVVIGAPFGSLIGSHFHRVSLIGSHFHRMSLIGSHFHRVSLIGSHFHRLVLAAVIYTIDIVALVSAFVIVKLTTTLVVTTVVIIVIGFAVFMLLTYQGGRMLQALEDAEETGGMEADVENGSVNRAFSDDGDGSTALAEGDEKPAEVSKGDQ</sequence>
<proteinExistence type="predicted"/>
<dbReference type="Pfam" id="PF01925">
    <property type="entry name" value="TauE"/>
    <property type="match status" value="1"/>
</dbReference>
<feature type="transmembrane region" description="Helical" evidence="6">
    <location>
        <begin position="223"/>
        <end position="252"/>
    </location>
</feature>
<dbReference type="InterPro" id="IPR002781">
    <property type="entry name" value="TM_pro_TauE-like"/>
</dbReference>
<keyword evidence="4 6" id="KW-0472">Membrane</keyword>
<accession>A0AAD9NIF0</accession>
<dbReference type="PANTHER" id="PTHR31154:SF4">
    <property type="entry name" value="MEMBRANE TRANSPORTER PROTEIN"/>
    <property type="match status" value="1"/>
</dbReference>
<feature type="transmembrane region" description="Helical" evidence="6">
    <location>
        <begin position="54"/>
        <end position="75"/>
    </location>
</feature>
<dbReference type="GO" id="GO:0016020">
    <property type="term" value="C:membrane"/>
    <property type="evidence" value="ECO:0007669"/>
    <property type="project" value="UniProtKB-SubCell"/>
</dbReference>